<dbReference type="Proteomes" id="UP000515570">
    <property type="component" value="Chromosome"/>
</dbReference>
<dbReference type="GO" id="GO:0004659">
    <property type="term" value="F:prenyltransferase activity"/>
    <property type="evidence" value="ECO:0007669"/>
    <property type="project" value="InterPro"/>
</dbReference>
<sequence>MTNLDARTLTLADFPDAVGECLKEFFDSQRPLINTIDPVITQAVSYLEDMVLGGGKRMRPMFAWAGYLGAGGTEIEDPAAVLRAVSALEFIQACALIHDDIIDESDTRRGSPTVHRRVEALHKDNTWNGDAADFGIGVAILIGDLALSWAEEMLQSSGLSPAALARVRGPWSAMKTEVISGQILDITVESSGNESAEIAEKVNRFKTAAYTIERPLHIGAAIADADDNLVQAFRGFGQDIGIAFQLQDDILGVFGDPAITGKPAGDDLREGKRTVLLAQALRQADLTAPEKAKQLRQGIGKTADPQELATLAAIIDEMGAQQVVEKRIAELTASGLAHLDDAPLPDHIRAALHELAIRATKRAV</sequence>
<evidence type="ECO:0000256" key="1">
    <source>
        <dbReference type="ARBA" id="ARBA00001946"/>
    </source>
</evidence>
<evidence type="ECO:0000313" key="8">
    <source>
        <dbReference type="EMBL" id="QMV85007.1"/>
    </source>
</evidence>
<dbReference type="GO" id="GO:0008299">
    <property type="term" value="P:isoprenoid biosynthetic process"/>
    <property type="evidence" value="ECO:0007669"/>
    <property type="project" value="InterPro"/>
</dbReference>
<dbReference type="InterPro" id="IPR008949">
    <property type="entry name" value="Isoprenoid_synthase_dom_sf"/>
</dbReference>
<keyword evidence="5" id="KW-0479">Metal-binding</keyword>
<evidence type="ECO:0000256" key="2">
    <source>
        <dbReference type="ARBA" id="ARBA00005128"/>
    </source>
</evidence>
<evidence type="ECO:0000256" key="3">
    <source>
        <dbReference type="ARBA" id="ARBA00006706"/>
    </source>
</evidence>
<dbReference type="PROSITE" id="PS00723">
    <property type="entry name" value="POLYPRENYL_SYNTHASE_1"/>
    <property type="match status" value="1"/>
</dbReference>
<evidence type="ECO:0000256" key="7">
    <source>
        <dbReference type="RuleBase" id="RU004466"/>
    </source>
</evidence>
<dbReference type="CDD" id="cd00685">
    <property type="entry name" value="Trans_IPPS_HT"/>
    <property type="match status" value="1"/>
</dbReference>
<dbReference type="PANTHER" id="PTHR12001">
    <property type="entry name" value="GERANYLGERANYL PYROPHOSPHATE SYNTHASE"/>
    <property type="match status" value="1"/>
</dbReference>
<keyword evidence="9" id="KW-1185">Reference proteome</keyword>
<dbReference type="GO" id="GO:0046872">
    <property type="term" value="F:metal ion binding"/>
    <property type="evidence" value="ECO:0007669"/>
    <property type="project" value="UniProtKB-KW"/>
</dbReference>
<dbReference type="Gene3D" id="1.10.600.10">
    <property type="entry name" value="Farnesyl Diphosphate Synthase"/>
    <property type="match status" value="1"/>
</dbReference>
<comment type="cofactor">
    <cofactor evidence="1">
        <name>Mg(2+)</name>
        <dbReference type="ChEBI" id="CHEBI:18420"/>
    </cofactor>
</comment>
<dbReference type="RefSeq" id="WP_182385814.1">
    <property type="nucleotide sequence ID" value="NZ_CP059833.1"/>
</dbReference>
<reference evidence="8 9" key="1">
    <citation type="submission" date="2020-07" db="EMBL/GenBank/DDBJ databases">
        <title>non toxigenic Corynebacterium sp. nov from a clinical source.</title>
        <authorList>
            <person name="Bernier A.-M."/>
            <person name="Bernard K."/>
        </authorList>
    </citation>
    <scope>NUCLEOTIDE SEQUENCE [LARGE SCALE GENOMIC DNA]</scope>
    <source>
        <strain evidence="9">NML 93-0612</strain>
    </source>
</reference>
<evidence type="ECO:0000256" key="5">
    <source>
        <dbReference type="ARBA" id="ARBA00022723"/>
    </source>
</evidence>
<dbReference type="PANTHER" id="PTHR12001:SF85">
    <property type="entry name" value="SHORT CHAIN ISOPRENYL DIPHOSPHATE SYNTHASE"/>
    <property type="match status" value="1"/>
</dbReference>
<dbReference type="EMBL" id="CP059833">
    <property type="protein sequence ID" value="QMV85007.1"/>
    <property type="molecule type" value="Genomic_DNA"/>
</dbReference>
<gene>
    <name evidence="8" type="ORF">HW450_11840</name>
</gene>
<comment type="similarity">
    <text evidence="3 7">Belongs to the FPP/GGPP synthase family.</text>
</comment>
<keyword evidence="4 7" id="KW-0808">Transferase</keyword>
<dbReference type="AlphaFoldDB" id="A0A7G5FEG6"/>
<comment type="pathway">
    <text evidence="2">Isoprenoid biosynthesis.</text>
</comment>
<dbReference type="SFLD" id="SFLDG01017">
    <property type="entry name" value="Polyprenyl_Transferase_Like"/>
    <property type="match status" value="1"/>
</dbReference>
<protein>
    <submittedName>
        <fullName evidence="8">Polyprenyl synthetase family protein</fullName>
    </submittedName>
</protein>
<dbReference type="InterPro" id="IPR033749">
    <property type="entry name" value="Polyprenyl_synt_CS"/>
</dbReference>
<evidence type="ECO:0000313" key="9">
    <source>
        <dbReference type="Proteomes" id="UP000515570"/>
    </source>
</evidence>
<evidence type="ECO:0000256" key="6">
    <source>
        <dbReference type="ARBA" id="ARBA00022842"/>
    </source>
</evidence>
<dbReference type="Pfam" id="PF00348">
    <property type="entry name" value="polyprenyl_synt"/>
    <property type="match status" value="1"/>
</dbReference>
<dbReference type="SFLD" id="SFLDS00005">
    <property type="entry name" value="Isoprenoid_Synthase_Type_I"/>
    <property type="match status" value="1"/>
</dbReference>
<name>A0A7G5FEG6_9CORY</name>
<accession>A0A7G5FEG6</accession>
<evidence type="ECO:0000256" key="4">
    <source>
        <dbReference type="ARBA" id="ARBA00022679"/>
    </source>
</evidence>
<keyword evidence="6" id="KW-0460">Magnesium</keyword>
<dbReference type="InterPro" id="IPR000092">
    <property type="entry name" value="Polyprenyl_synt"/>
</dbReference>
<dbReference type="SUPFAM" id="SSF48576">
    <property type="entry name" value="Terpenoid synthases"/>
    <property type="match status" value="1"/>
</dbReference>
<dbReference type="PROSITE" id="PS00444">
    <property type="entry name" value="POLYPRENYL_SYNTHASE_2"/>
    <property type="match status" value="1"/>
</dbReference>
<proteinExistence type="inferred from homology"/>
<organism evidence="8 9">
    <name type="scientific">Corynebacterium hindlerae</name>
    <dbReference type="NCBI Taxonomy" id="699041"/>
    <lineage>
        <taxon>Bacteria</taxon>
        <taxon>Bacillati</taxon>
        <taxon>Actinomycetota</taxon>
        <taxon>Actinomycetes</taxon>
        <taxon>Mycobacteriales</taxon>
        <taxon>Corynebacteriaceae</taxon>
        <taxon>Corynebacterium</taxon>
    </lineage>
</organism>